<name>A0AAP0X6T2_LIQFO</name>
<dbReference type="Proteomes" id="UP001415857">
    <property type="component" value="Unassembled WGS sequence"/>
</dbReference>
<evidence type="ECO:0000313" key="4">
    <source>
        <dbReference type="Proteomes" id="UP001415857"/>
    </source>
</evidence>
<organism evidence="3 4">
    <name type="scientific">Liquidambar formosana</name>
    <name type="common">Formosan gum</name>
    <dbReference type="NCBI Taxonomy" id="63359"/>
    <lineage>
        <taxon>Eukaryota</taxon>
        <taxon>Viridiplantae</taxon>
        <taxon>Streptophyta</taxon>
        <taxon>Embryophyta</taxon>
        <taxon>Tracheophyta</taxon>
        <taxon>Spermatophyta</taxon>
        <taxon>Magnoliopsida</taxon>
        <taxon>eudicotyledons</taxon>
        <taxon>Gunneridae</taxon>
        <taxon>Pentapetalae</taxon>
        <taxon>Saxifragales</taxon>
        <taxon>Altingiaceae</taxon>
        <taxon>Liquidambar</taxon>
    </lineage>
</organism>
<sequence>MAVGTMYATMPAVAAAVGLYFLDKQHSNTKELGSGFRASMKNSESKAKEEVKITQMPKLAPQFDGLYCFETLVGH</sequence>
<dbReference type="EMBL" id="JBBPBK010000001">
    <property type="protein sequence ID" value="KAK9291491.1"/>
    <property type="molecule type" value="Genomic_DNA"/>
</dbReference>
<dbReference type="EMBL" id="JBBPBK010000001">
    <property type="protein sequence ID" value="KAK9293276.1"/>
    <property type="molecule type" value="Genomic_DNA"/>
</dbReference>
<evidence type="ECO:0000256" key="1">
    <source>
        <dbReference type="SAM" id="Phobius"/>
    </source>
</evidence>
<gene>
    <name evidence="2" type="ORF">L1049_019439</name>
    <name evidence="3" type="ORF">L1049_021268</name>
</gene>
<reference evidence="3" key="2">
    <citation type="submission" date="2024-04" db="EMBL/GenBank/DDBJ databases">
        <authorList>
            <person name="Xu W."/>
            <person name="Ren C."/>
        </authorList>
    </citation>
    <scope>NUCLEOTIDE SEQUENCE</scope>
    <source>
        <strain evidence="3">Hangzhou</strain>
        <tissue evidence="3">Leaves</tissue>
    </source>
</reference>
<feature type="transmembrane region" description="Helical" evidence="1">
    <location>
        <begin position="6"/>
        <end position="22"/>
    </location>
</feature>
<accession>A0AAP0X6T2</accession>
<protein>
    <submittedName>
        <fullName evidence="3">Uncharacterized protein</fullName>
    </submittedName>
</protein>
<reference evidence="3 4" key="1">
    <citation type="journal article" date="2024" name="Plant J.">
        <title>Genome sequences and population genomics reveal climatic adaptation and genomic divergence between two closely related sweetgum species.</title>
        <authorList>
            <person name="Xu W.Q."/>
            <person name="Ren C.Q."/>
            <person name="Zhang X.Y."/>
            <person name="Comes H.P."/>
            <person name="Liu X.H."/>
            <person name="Li Y.G."/>
            <person name="Kettle C.J."/>
            <person name="Jalonen R."/>
            <person name="Gaisberger H."/>
            <person name="Ma Y.Z."/>
            <person name="Qiu Y.X."/>
        </authorList>
    </citation>
    <scope>NUCLEOTIDE SEQUENCE [LARGE SCALE GENOMIC DNA]</scope>
    <source>
        <strain evidence="3">Hangzhou</strain>
    </source>
</reference>
<keyword evidence="1" id="KW-0812">Transmembrane</keyword>
<dbReference type="PANTHER" id="PTHR33641">
    <property type="entry name" value="OS06G0133500 PROTEIN"/>
    <property type="match status" value="1"/>
</dbReference>
<evidence type="ECO:0000313" key="3">
    <source>
        <dbReference type="EMBL" id="KAK9293276.1"/>
    </source>
</evidence>
<dbReference type="AlphaFoldDB" id="A0AAP0X6T2"/>
<keyword evidence="4" id="KW-1185">Reference proteome</keyword>
<evidence type="ECO:0000313" key="2">
    <source>
        <dbReference type="EMBL" id="KAK9291491.1"/>
    </source>
</evidence>
<comment type="caution">
    <text evidence="3">The sequence shown here is derived from an EMBL/GenBank/DDBJ whole genome shotgun (WGS) entry which is preliminary data.</text>
</comment>
<dbReference type="PANTHER" id="PTHR33641:SF24">
    <property type="entry name" value="PROTEIN, PUTATIVE-RELATED"/>
    <property type="match status" value="1"/>
</dbReference>
<proteinExistence type="predicted"/>
<keyword evidence="1" id="KW-0472">Membrane</keyword>
<keyword evidence="1" id="KW-1133">Transmembrane helix</keyword>